<evidence type="ECO:0000313" key="3">
    <source>
        <dbReference type="Proteomes" id="UP000788419"/>
    </source>
</evidence>
<comment type="caution">
    <text evidence="2">The sequence shown here is derived from an EMBL/GenBank/DDBJ whole genome shotgun (WGS) entry which is preliminary data.</text>
</comment>
<dbReference type="InterPro" id="IPR017703">
    <property type="entry name" value="YgfZ/GCV_T_CS"/>
</dbReference>
<protein>
    <submittedName>
        <fullName evidence="2">Folate-binding protein</fullName>
    </submittedName>
</protein>
<dbReference type="InterPro" id="IPR027266">
    <property type="entry name" value="TrmE/GcvT-like"/>
</dbReference>
<sequence length="306" mass="32844">MGFLATHKILSPGHVPDNQPFVSPLNPAGFFALESHTVLALDGADAVAFAQAQFASDVVALAPGHWHWSAWLTAKGRVIAVFALLRTGDTALRLVLPDHDAAELGDALRRFVFRRKVTISARTDLRVSGMFAAPAQAHGPVLAGDEESGLELDYGAPGLPRTLRLSPALLPDDPASVEAWNVADLRLGLPRLPPPQREQWTPQQLALDRLEAFSVKKGCYPGQEIVARTHFLGRAKRELLLLRVADKVDPGAQVTQSGTAIGSIVSAAGRSRRYALAVLPLEREPAPLLADGSETVTEAFVEGFAR</sequence>
<evidence type="ECO:0000256" key="1">
    <source>
        <dbReference type="ARBA" id="ARBA00022946"/>
    </source>
</evidence>
<keyword evidence="3" id="KW-1185">Reference proteome</keyword>
<keyword evidence="1" id="KW-0809">Transit peptide</keyword>
<evidence type="ECO:0000313" key="2">
    <source>
        <dbReference type="EMBL" id="KAF1693252.1"/>
    </source>
</evidence>
<name>A0ABQ6Z561_9GAMM</name>
<dbReference type="Proteomes" id="UP000788419">
    <property type="component" value="Unassembled WGS sequence"/>
</dbReference>
<dbReference type="PANTHER" id="PTHR22602">
    <property type="entry name" value="TRANSFERASE CAF17, MITOCHONDRIAL-RELATED"/>
    <property type="match status" value="1"/>
</dbReference>
<reference evidence="2 3" key="1">
    <citation type="submission" date="2017-10" db="EMBL/GenBank/DDBJ databases">
        <title>Whole genome sequencing of members of genus Pseudoxanthomonas.</title>
        <authorList>
            <person name="Kumar S."/>
            <person name="Bansal K."/>
            <person name="Kaur A."/>
            <person name="Patil P."/>
            <person name="Sharma S."/>
            <person name="Patil P.B."/>
        </authorList>
    </citation>
    <scope>NUCLEOTIDE SEQUENCE [LARGE SCALE GENOMIC DNA]</scope>
    <source>
        <strain evidence="2 3">DSM 17801</strain>
    </source>
</reference>
<accession>A0ABQ6Z561</accession>
<gene>
    <name evidence="2" type="ORF">CSC65_12470</name>
</gene>
<dbReference type="EMBL" id="PDWN01000012">
    <property type="protein sequence ID" value="KAF1693252.1"/>
    <property type="molecule type" value="Genomic_DNA"/>
</dbReference>
<dbReference type="Gene3D" id="3.30.1360.120">
    <property type="entry name" value="Probable tRNA modification gtpase trme, domain 1"/>
    <property type="match status" value="1"/>
</dbReference>
<dbReference type="PANTHER" id="PTHR22602:SF0">
    <property type="entry name" value="TRANSFERASE CAF17, MITOCHONDRIAL-RELATED"/>
    <property type="match status" value="1"/>
</dbReference>
<dbReference type="NCBIfam" id="TIGR03317">
    <property type="entry name" value="ygfZ_signature"/>
    <property type="match status" value="1"/>
</dbReference>
<dbReference type="SUPFAM" id="SSF103025">
    <property type="entry name" value="Folate-binding domain"/>
    <property type="match status" value="1"/>
</dbReference>
<dbReference type="InterPro" id="IPR045179">
    <property type="entry name" value="YgfZ/GcvT"/>
</dbReference>
<proteinExistence type="predicted"/>
<organism evidence="2 3">
    <name type="scientific">Pseudoxanthomonas daejeonensis</name>
    <dbReference type="NCBI Taxonomy" id="266062"/>
    <lineage>
        <taxon>Bacteria</taxon>
        <taxon>Pseudomonadati</taxon>
        <taxon>Pseudomonadota</taxon>
        <taxon>Gammaproteobacteria</taxon>
        <taxon>Lysobacterales</taxon>
        <taxon>Lysobacteraceae</taxon>
        <taxon>Pseudoxanthomonas</taxon>
    </lineage>
</organism>
<dbReference type="Gene3D" id="2.40.30.160">
    <property type="match status" value="1"/>
</dbReference>